<dbReference type="RefSeq" id="WP_370397438.1">
    <property type="nucleotide sequence ID" value="NZ_JALBUT010000008.1"/>
</dbReference>
<dbReference type="Proteomes" id="UP001275932">
    <property type="component" value="Unassembled WGS sequence"/>
</dbReference>
<gene>
    <name evidence="2" type="ORF">MOX91_07325</name>
</gene>
<accession>A0ABU4WHE8</accession>
<dbReference type="EMBL" id="JALBUT010000008">
    <property type="protein sequence ID" value="MDX8415984.1"/>
    <property type="molecule type" value="Genomic_DNA"/>
</dbReference>
<evidence type="ECO:0000313" key="2">
    <source>
        <dbReference type="EMBL" id="MDX8415984.1"/>
    </source>
</evidence>
<name>A0ABU4WHE8_9BACT</name>
<reference evidence="2 3" key="1">
    <citation type="submission" date="2022-03" db="EMBL/GenBank/DDBJ databases">
        <title>Novel taxa within the pig intestine.</title>
        <authorList>
            <person name="Wylensek D."/>
            <person name="Bishof K."/>
            <person name="Afrizal A."/>
            <person name="Clavel T."/>
        </authorList>
    </citation>
    <scope>NUCLEOTIDE SEQUENCE [LARGE SCALE GENOMIC DNA]</scope>
    <source>
        <strain evidence="2 3">CLA-KB-P66</strain>
    </source>
</reference>
<comment type="caution">
    <text evidence="2">The sequence shown here is derived from an EMBL/GenBank/DDBJ whole genome shotgun (WGS) entry which is preliminary data.</text>
</comment>
<dbReference type="PROSITE" id="PS51257">
    <property type="entry name" value="PROKAR_LIPOPROTEIN"/>
    <property type="match status" value="1"/>
</dbReference>
<evidence type="ECO:0008006" key="4">
    <source>
        <dbReference type="Google" id="ProtNLM"/>
    </source>
</evidence>
<protein>
    <recommendedName>
        <fullName evidence="4">DUF4136 domain-containing protein</fullName>
    </recommendedName>
</protein>
<evidence type="ECO:0000256" key="1">
    <source>
        <dbReference type="SAM" id="SignalP"/>
    </source>
</evidence>
<feature type="signal peptide" evidence="1">
    <location>
        <begin position="1"/>
        <end position="23"/>
    </location>
</feature>
<keyword evidence="1" id="KW-0732">Signal</keyword>
<evidence type="ECO:0000313" key="3">
    <source>
        <dbReference type="Proteomes" id="UP001275932"/>
    </source>
</evidence>
<keyword evidence="3" id="KW-1185">Reference proteome</keyword>
<feature type="chain" id="PRO_5046865901" description="DUF4136 domain-containing protein" evidence="1">
    <location>
        <begin position="24"/>
        <end position="169"/>
    </location>
</feature>
<proteinExistence type="predicted"/>
<organism evidence="2 3">
    <name type="scientific">Intestinicryptomonas porci</name>
    <dbReference type="NCBI Taxonomy" id="2926320"/>
    <lineage>
        <taxon>Bacteria</taxon>
        <taxon>Pseudomonadati</taxon>
        <taxon>Verrucomicrobiota</taxon>
        <taxon>Opitutia</taxon>
        <taxon>Opitutales</taxon>
        <taxon>Intestinicryptomonaceae</taxon>
        <taxon>Intestinicryptomonas</taxon>
    </lineage>
</organism>
<sequence>MKKIISALLTLICALLFSCQTMPEKQVSQMKNYFLEAPSGGKIFFEKYGEAKDYYNAASSEIERELKELGYNRVQNAKDAQFVLSPRYFTESFDYPDPFAHKPDEVNLNTKQSLALNFTIRASSKEGKFLLSCDTRVKIIPETLNIANIKRQVEWSLRHFPKHDAKTAK</sequence>